<organism evidence="6 7">
    <name type="scientific">Cytobacillus eiseniae</name>
    <dbReference type="NCBI Taxonomy" id="762947"/>
    <lineage>
        <taxon>Bacteria</taxon>
        <taxon>Bacillati</taxon>
        <taxon>Bacillota</taxon>
        <taxon>Bacilli</taxon>
        <taxon>Bacillales</taxon>
        <taxon>Bacillaceae</taxon>
        <taxon>Cytobacillus</taxon>
    </lineage>
</organism>
<evidence type="ECO:0000256" key="4">
    <source>
        <dbReference type="SAM" id="Phobius"/>
    </source>
</evidence>
<evidence type="ECO:0000259" key="5">
    <source>
        <dbReference type="Pfam" id="PF05048"/>
    </source>
</evidence>
<dbReference type="PANTHER" id="PTHR22990:SF15">
    <property type="entry name" value="F-BOX ONLY PROTEIN 10"/>
    <property type="match status" value="1"/>
</dbReference>
<comment type="caution">
    <text evidence="6">The sequence shown here is derived from an EMBL/GenBank/DDBJ whole genome shotgun (WGS) entry which is preliminary data.</text>
</comment>
<dbReference type="SMART" id="SM00710">
    <property type="entry name" value="PbH1"/>
    <property type="match status" value="8"/>
</dbReference>
<dbReference type="SUPFAM" id="SSF51126">
    <property type="entry name" value="Pectin lyase-like"/>
    <property type="match status" value="1"/>
</dbReference>
<evidence type="ECO:0000256" key="2">
    <source>
        <dbReference type="ARBA" id="ARBA00022737"/>
    </source>
</evidence>
<keyword evidence="2" id="KW-0677">Repeat</keyword>
<dbReference type="InterPro" id="IPR051550">
    <property type="entry name" value="SCF-Subunits/Alg-Epimerases"/>
</dbReference>
<dbReference type="InterPro" id="IPR006626">
    <property type="entry name" value="PbH1"/>
</dbReference>
<dbReference type="PANTHER" id="PTHR22990">
    <property type="entry name" value="F-BOX ONLY PROTEIN"/>
    <property type="match status" value="1"/>
</dbReference>
<dbReference type="NCBIfam" id="TIGR04247">
    <property type="entry name" value="NosD_copper_fam"/>
    <property type="match status" value="1"/>
</dbReference>
<keyword evidence="3" id="KW-0833">Ubl conjugation pathway</keyword>
<evidence type="ECO:0000313" key="6">
    <source>
        <dbReference type="EMBL" id="MBP2243229.1"/>
    </source>
</evidence>
<dbReference type="EMBL" id="JAGIKZ010000038">
    <property type="protein sequence ID" value="MBP2243229.1"/>
    <property type="molecule type" value="Genomic_DNA"/>
</dbReference>
<dbReference type="RefSeq" id="WP_157087861.1">
    <property type="nucleotide sequence ID" value="NZ_JAGIKZ010000038.1"/>
</dbReference>
<keyword evidence="7" id="KW-1185">Reference proteome</keyword>
<dbReference type="InterPro" id="IPR026464">
    <property type="entry name" value="NosD_copper_fam"/>
</dbReference>
<feature type="transmembrane region" description="Helical" evidence="4">
    <location>
        <begin position="414"/>
        <end position="432"/>
    </location>
</feature>
<keyword evidence="4" id="KW-0472">Membrane</keyword>
<comment type="pathway">
    <text evidence="1">Protein modification; protein ubiquitination.</text>
</comment>
<feature type="domain" description="Periplasmic copper-binding protein NosD beta helix" evidence="5">
    <location>
        <begin position="152"/>
        <end position="339"/>
    </location>
</feature>
<reference evidence="6 7" key="1">
    <citation type="submission" date="2021-03" db="EMBL/GenBank/DDBJ databases">
        <title>Genomic Encyclopedia of Type Strains, Phase IV (KMG-IV): sequencing the most valuable type-strain genomes for metagenomic binning, comparative biology and taxonomic classification.</title>
        <authorList>
            <person name="Goeker M."/>
        </authorList>
    </citation>
    <scope>NUCLEOTIDE SEQUENCE [LARGE SCALE GENOMIC DNA]</scope>
    <source>
        <strain evidence="6 7">DSM 26675</strain>
    </source>
</reference>
<dbReference type="InterPro" id="IPR012334">
    <property type="entry name" value="Pectin_lyas_fold"/>
</dbReference>
<dbReference type="Pfam" id="PF05048">
    <property type="entry name" value="NosD"/>
    <property type="match status" value="1"/>
</dbReference>
<dbReference type="Gene3D" id="2.160.20.10">
    <property type="entry name" value="Single-stranded right-handed beta-helix, Pectin lyase-like"/>
    <property type="match status" value="1"/>
</dbReference>
<name>A0ABS4RKG8_9BACI</name>
<evidence type="ECO:0000256" key="1">
    <source>
        <dbReference type="ARBA" id="ARBA00004906"/>
    </source>
</evidence>
<dbReference type="InterPro" id="IPR022441">
    <property type="entry name" value="Para_beta_helix_rpt-2"/>
</dbReference>
<keyword evidence="4" id="KW-1133">Transmembrane helix</keyword>
<evidence type="ECO:0000256" key="3">
    <source>
        <dbReference type="ARBA" id="ARBA00022786"/>
    </source>
</evidence>
<gene>
    <name evidence="6" type="ORF">J2Z40_003817</name>
</gene>
<proteinExistence type="predicted"/>
<evidence type="ECO:0000313" key="7">
    <source>
        <dbReference type="Proteomes" id="UP001519293"/>
    </source>
</evidence>
<dbReference type="InterPro" id="IPR011050">
    <property type="entry name" value="Pectin_lyase_fold/virulence"/>
</dbReference>
<sequence length="447" mass="50473">MRMSIRLLFLLSLIVIFIPSKGLASENLQAIIDSADDGAVIQLENKTYEGNIVINKQIEIIGDKKTVIKGDGTGNVVSIRSPYVTIRNLTVTNSSLDRNSSEEYAAIKVYTDHNVIDSVIIKHFFHGIYLSQAHFNTVQNSEITGLGKGQIANQGNGLHVYYANDNILKNNVIEGTRDGMFFDYANRNQMNNNRISETRYGLHYMYSDHNAFEGNTFTFNTGGAAIMHSRGIKLENNQFIFNYGHKSFGLLLLSAIDTVIEENTFFLNQRGLYIDQSTNSLIKNNQIIKNQIGVELWASSNEQNFTLNTIDENTLPAVTLGGQGRNEWSVDQKGNNWGKTFPVLDLNQDGIGDQPISYQSSLYELIEDQELTYLFLKSPAVAVYEKLNQFFNKNETMFEDPFPLVKNDHPSIHWIWYVLASLLILTVISIKGRHQLCIIFGKNGRKT</sequence>
<keyword evidence="4" id="KW-0812">Transmembrane</keyword>
<protein>
    <submittedName>
        <fullName evidence="6">Nitrous oxidase accessory protein</fullName>
    </submittedName>
</protein>
<dbReference type="Proteomes" id="UP001519293">
    <property type="component" value="Unassembled WGS sequence"/>
</dbReference>
<dbReference type="InterPro" id="IPR007742">
    <property type="entry name" value="NosD_dom"/>
</dbReference>
<dbReference type="NCBIfam" id="TIGR03804">
    <property type="entry name" value="para_beta_helix"/>
    <property type="match status" value="2"/>
</dbReference>
<accession>A0ABS4RKG8</accession>